<accession>A0AAD1W0R7</accession>
<dbReference type="Pfam" id="PF00071">
    <property type="entry name" value="Ras"/>
    <property type="match status" value="1"/>
</dbReference>
<dbReference type="SUPFAM" id="SSF52540">
    <property type="entry name" value="P-loop containing nucleoside triphosphate hydrolases"/>
    <property type="match status" value="1"/>
</dbReference>
<dbReference type="PANTHER" id="PTHR24070">
    <property type="entry name" value="RAS, DI-RAS, AND RHEB FAMILY MEMBERS OF SMALL GTPASE SUPERFAMILY"/>
    <property type="match status" value="1"/>
</dbReference>
<dbReference type="PROSITE" id="PS51421">
    <property type="entry name" value="RAS"/>
    <property type="match status" value="1"/>
</dbReference>
<dbReference type="PROSITE" id="PS51419">
    <property type="entry name" value="RAB"/>
    <property type="match status" value="1"/>
</dbReference>
<keyword evidence="2" id="KW-0342">GTP-binding</keyword>
<reference evidence="3" key="1">
    <citation type="submission" date="2022-03" db="EMBL/GenBank/DDBJ databases">
        <authorList>
            <person name="Alioto T."/>
            <person name="Alioto T."/>
            <person name="Gomez Garrido J."/>
        </authorList>
    </citation>
    <scope>NUCLEOTIDE SEQUENCE</scope>
</reference>
<proteinExistence type="predicted"/>
<dbReference type="GO" id="GO:0003924">
    <property type="term" value="F:GTPase activity"/>
    <property type="evidence" value="ECO:0007669"/>
    <property type="project" value="InterPro"/>
</dbReference>
<keyword evidence="4" id="KW-1185">Reference proteome</keyword>
<protein>
    <submittedName>
        <fullName evidence="3">Ras-related Ral-A</fullName>
    </submittedName>
</protein>
<organism evidence="3 4">
    <name type="scientific">Pelobates cultripes</name>
    <name type="common">Western spadefoot toad</name>
    <dbReference type="NCBI Taxonomy" id="61616"/>
    <lineage>
        <taxon>Eukaryota</taxon>
        <taxon>Metazoa</taxon>
        <taxon>Chordata</taxon>
        <taxon>Craniata</taxon>
        <taxon>Vertebrata</taxon>
        <taxon>Euteleostomi</taxon>
        <taxon>Amphibia</taxon>
        <taxon>Batrachia</taxon>
        <taxon>Anura</taxon>
        <taxon>Pelobatoidea</taxon>
        <taxon>Pelobatidae</taxon>
        <taxon>Pelobates</taxon>
    </lineage>
</organism>
<dbReference type="Gene3D" id="3.40.50.300">
    <property type="entry name" value="P-loop containing nucleotide triphosphate hydrolases"/>
    <property type="match status" value="1"/>
</dbReference>
<dbReference type="Proteomes" id="UP001295444">
    <property type="component" value="Chromosome 03"/>
</dbReference>
<dbReference type="GO" id="GO:0007165">
    <property type="term" value="P:signal transduction"/>
    <property type="evidence" value="ECO:0007669"/>
    <property type="project" value="InterPro"/>
</dbReference>
<dbReference type="AlphaFoldDB" id="A0AAD1W0R7"/>
<dbReference type="InterPro" id="IPR027417">
    <property type="entry name" value="P-loop_NTPase"/>
</dbReference>
<evidence type="ECO:0000313" key="3">
    <source>
        <dbReference type="EMBL" id="CAH2277045.1"/>
    </source>
</evidence>
<dbReference type="InterPro" id="IPR001806">
    <property type="entry name" value="Small_GTPase"/>
</dbReference>
<gene>
    <name evidence="3" type="ORF">PECUL_23A028132</name>
</gene>
<sequence length="213" mass="24389">MAAKNPNRQNSLPLHKVLIIGSSGVRKHDLILHFMYGDSEADYELSDQDSYKQDSYVKKVVVDGEEVQIEIRDLSGMEDYQAVIDSYIQKAEGFLCAFSITEQKTFAATAWLRDQIMLVKECDNVPFLLVGIQSDAGDKREVSVDEATCKAAKWNVEYMEIPGAQTQAEVQKVFFNLLRQIKAYKMESKHDEDVKKKQKSLAKIIREKLFKKR</sequence>
<evidence type="ECO:0000256" key="1">
    <source>
        <dbReference type="ARBA" id="ARBA00022741"/>
    </source>
</evidence>
<dbReference type="GO" id="GO:0005525">
    <property type="term" value="F:GTP binding"/>
    <property type="evidence" value="ECO:0007669"/>
    <property type="project" value="UniProtKB-KW"/>
</dbReference>
<dbReference type="GO" id="GO:0016020">
    <property type="term" value="C:membrane"/>
    <property type="evidence" value="ECO:0007669"/>
    <property type="project" value="InterPro"/>
</dbReference>
<evidence type="ECO:0000313" key="4">
    <source>
        <dbReference type="Proteomes" id="UP001295444"/>
    </source>
</evidence>
<evidence type="ECO:0000256" key="2">
    <source>
        <dbReference type="ARBA" id="ARBA00023134"/>
    </source>
</evidence>
<name>A0AAD1W0R7_PELCU</name>
<dbReference type="PRINTS" id="PR00449">
    <property type="entry name" value="RASTRNSFRMNG"/>
</dbReference>
<dbReference type="SMART" id="SM00173">
    <property type="entry name" value="RAS"/>
    <property type="match status" value="1"/>
</dbReference>
<dbReference type="InterPro" id="IPR020849">
    <property type="entry name" value="Small_GTPase_Ras-type"/>
</dbReference>
<dbReference type="EMBL" id="OW240914">
    <property type="protein sequence ID" value="CAH2277045.1"/>
    <property type="molecule type" value="Genomic_DNA"/>
</dbReference>
<keyword evidence="1" id="KW-0547">Nucleotide-binding</keyword>
<dbReference type="SMART" id="SM00175">
    <property type="entry name" value="RAB"/>
    <property type="match status" value="1"/>
</dbReference>